<organism evidence="1 2">
    <name type="scientific">Colletotrichum lupini</name>
    <dbReference type="NCBI Taxonomy" id="145971"/>
    <lineage>
        <taxon>Eukaryota</taxon>
        <taxon>Fungi</taxon>
        <taxon>Dikarya</taxon>
        <taxon>Ascomycota</taxon>
        <taxon>Pezizomycotina</taxon>
        <taxon>Sordariomycetes</taxon>
        <taxon>Hypocreomycetidae</taxon>
        <taxon>Glomerellales</taxon>
        <taxon>Glomerellaceae</taxon>
        <taxon>Colletotrichum</taxon>
        <taxon>Colletotrichum acutatum species complex</taxon>
    </lineage>
</organism>
<dbReference type="AlphaFoldDB" id="A0A9Q8T0M8"/>
<protein>
    <submittedName>
        <fullName evidence="1">Uncharacterized protein</fullName>
    </submittedName>
</protein>
<accession>A0A9Q8T0M8</accession>
<dbReference type="GeneID" id="73346550"/>
<proteinExistence type="predicted"/>
<evidence type="ECO:0000313" key="2">
    <source>
        <dbReference type="Proteomes" id="UP000830671"/>
    </source>
</evidence>
<dbReference type="RefSeq" id="XP_049148685.1">
    <property type="nucleotide sequence ID" value="XM_049291540.1"/>
</dbReference>
<sequence length="35" mass="3955">MTLAWSHLAWQRADSEVGDWVEAGPIPPFSEDNIE</sequence>
<dbReference type="KEGG" id="clup:CLUP02_12576"/>
<gene>
    <name evidence="1" type="ORF">CLUP02_12576</name>
</gene>
<dbReference type="Proteomes" id="UP000830671">
    <property type="component" value="Chromosome 6"/>
</dbReference>
<reference evidence="1" key="1">
    <citation type="journal article" date="2021" name="Mol. Plant Microbe Interact.">
        <title>Complete Genome Sequence of the Plant-Pathogenic Fungus Colletotrichum lupini.</title>
        <authorList>
            <person name="Baroncelli R."/>
            <person name="Pensec F."/>
            <person name="Da Lio D."/>
            <person name="Boufleur T."/>
            <person name="Vicente I."/>
            <person name="Sarrocco S."/>
            <person name="Picot A."/>
            <person name="Baraldi E."/>
            <person name="Sukno S."/>
            <person name="Thon M."/>
            <person name="Le Floch G."/>
        </authorList>
    </citation>
    <scope>NUCLEOTIDE SEQUENCE</scope>
    <source>
        <strain evidence="1">IMI 504893</strain>
    </source>
</reference>
<evidence type="ECO:0000313" key="1">
    <source>
        <dbReference type="EMBL" id="UQC87074.1"/>
    </source>
</evidence>
<keyword evidence="2" id="KW-1185">Reference proteome</keyword>
<dbReference type="EMBL" id="CP019478">
    <property type="protein sequence ID" value="UQC87074.1"/>
    <property type="molecule type" value="Genomic_DNA"/>
</dbReference>
<name>A0A9Q8T0M8_9PEZI</name>